<dbReference type="AlphaFoldDB" id="A0AA96REE5"/>
<dbReference type="PROSITE" id="PS00758">
    <property type="entry name" value="ARGE_DAPE_CPG2_1"/>
    <property type="match status" value="1"/>
</dbReference>
<dbReference type="Pfam" id="PF01546">
    <property type="entry name" value="Peptidase_M20"/>
    <property type="match status" value="1"/>
</dbReference>
<reference evidence="3 4" key="1">
    <citation type="submission" date="2022-02" db="EMBL/GenBank/DDBJ databases">
        <title>Paenibacillus sp. MBLB1776 Whole Genome Shotgun Sequencing.</title>
        <authorList>
            <person name="Hwang C.Y."/>
            <person name="Cho E.-S."/>
            <person name="Seo M.-J."/>
        </authorList>
    </citation>
    <scope>NUCLEOTIDE SEQUENCE [LARGE SCALE GENOMIC DNA]</scope>
    <source>
        <strain evidence="3 4">MBLB1776</strain>
    </source>
</reference>
<dbReference type="InterPro" id="IPR002933">
    <property type="entry name" value="Peptidase_M20"/>
</dbReference>
<dbReference type="PANTHER" id="PTHR43808">
    <property type="entry name" value="ACETYLORNITHINE DEACETYLASE"/>
    <property type="match status" value="1"/>
</dbReference>
<protein>
    <submittedName>
        <fullName evidence="3">M20/M25/M40 family metallo-hydrolase</fullName>
    </submittedName>
</protein>
<dbReference type="SUPFAM" id="SSF53187">
    <property type="entry name" value="Zn-dependent exopeptidases"/>
    <property type="match status" value="1"/>
</dbReference>
<keyword evidence="4" id="KW-1185">Reference proteome</keyword>
<dbReference type="Proteomes" id="UP001305702">
    <property type="component" value="Chromosome"/>
</dbReference>
<evidence type="ECO:0000256" key="2">
    <source>
        <dbReference type="ARBA" id="ARBA00022833"/>
    </source>
</evidence>
<dbReference type="InterPro" id="IPR001261">
    <property type="entry name" value="ArgE/DapE_CS"/>
</dbReference>
<sequence length="432" mass="46750">MVISEISQQIAGWVAGQRHRIVELTARLVRHPTVNQVTDGTEGECQRELQVLFEGMGLETRLYSPEVAPVFRSHPAYFPGKDYTHRPNVAGVWKGQGNGRSLLFSSHIDTAVVAPGWLASPWEPRVEQGRVYGLGSFDMKGGLAASIMAVKCLMELGLRPLGDVILESVVDEEFGGANGTLAGRLMGYNADAAIIPEPTNLAICPATRGGALWRLVFRGQTGLAFSGETIRNPLYDAAKFLVYLEQFERDRSKGGGPAPWYTSSGELPVIPTRAAAGDLASPLCDVGPEECAIDVWVECHPGTTEESLKEEILTGYRRQFGPDAPLPEFQKMIRFLPGSQVLPDLPLLPIMGEQVRRVTAGEPAFHGAPFACDAFIFNLYSPTPAVVLGPSGANAHAADEYVDIESLCRLTEIYAGIILEWCGISDGKGEGR</sequence>
<evidence type="ECO:0000313" key="3">
    <source>
        <dbReference type="EMBL" id="WNQ12355.1"/>
    </source>
</evidence>
<dbReference type="GO" id="GO:0016787">
    <property type="term" value="F:hydrolase activity"/>
    <property type="evidence" value="ECO:0007669"/>
    <property type="project" value="UniProtKB-KW"/>
</dbReference>
<dbReference type="RefSeq" id="WP_315606132.1">
    <property type="nucleotide sequence ID" value="NZ_CP130318.1"/>
</dbReference>
<evidence type="ECO:0000313" key="4">
    <source>
        <dbReference type="Proteomes" id="UP001305702"/>
    </source>
</evidence>
<accession>A0AA96REE5</accession>
<dbReference type="KEGG" id="paun:MJA45_04720"/>
<keyword evidence="2" id="KW-0862">Zinc</keyword>
<dbReference type="Gene3D" id="3.40.630.10">
    <property type="entry name" value="Zn peptidases"/>
    <property type="match status" value="1"/>
</dbReference>
<gene>
    <name evidence="3" type="ORF">MJA45_04720</name>
</gene>
<dbReference type="PANTHER" id="PTHR43808:SF25">
    <property type="entry name" value="PEPTIDASE M20 DIMERISATION DOMAIN-CONTAINING PROTEIN"/>
    <property type="match status" value="1"/>
</dbReference>
<dbReference type="Gene3D" id="3.30.70.360">
    <property type="match status" value="1"/>
</dbReference>
<proteinExistence type="predicted"/>
<organism evidence="3 4">
    <name type="scientific">Paenibacillus aurantius</name>
    <dbReference type="NCBI Taxonomy" id="2918900"/>
    <lineage>
        <taxon>Bacteria</taxon>
        <taxon>Bacillati</taxon>
        <taxon>Bacillota</taxon>
        <taxon>Bacilli</taxon>
        <taxon>Bacillales</taxon>
        <taxon>Paenibacillaceae</taxon>
        <taxon>Paenibacillus</taxon>
    </lineage>
</organism>
<dbReference type="InterPro" id="IPR050072">
    <property type="entry name" value="Peptidase_M20A"/>
</dbReference>
<name>A0AA96REE5_9BACL</name>
<keyword evidence="1" id="KW-0378">Hydrolase</keyword>
<evidence type="ECO:0000256" key="1">
    <source>
        <dbReference type="ARBA" id="ARBA00022801"/>
    </source>
</evidence>
<dbReference type="EMBL" id="CP130318">
    <property type="protein sequence ID" value="WNQ12355.1"/>
    <property type="molecule type" value="Genomic_DNA"/>
</dbReference>